<dbReference type="Pfam" id="PF13527">
    <property type="entry name" value="Acetyltransf_9"/>
    <property type="match status" value="1"/>
</dbReference>
<dbReference type="Gene3D" id="3.40.630.30">
    <property type="match status" value="1"/>
</dbReference>
<protein>
    <submittedName>
        <fullName evidence="2">GNAT family N-acetyltransferase</fullName>
        <ecNumber evidence="2">2.3.1.-</ecNumber>
    </submittedName>
</protein>
<proteinExistence type="predicted"/>
<name>A0ABW3FKR4_9HYPH</name>
<evidence type="ECO:0000259" key="1">
    <source>
        <dbReference type="PROSITE" id="PS51186"/>
    </source>
</evidence>
<feature type="domain" description="N-acetyltransferase" evidence="1">
    <location>
        <begin position="20"/>
        <end position="172"/>
    </location>
</feature>
<evidence type="ECO:0000313" key="2">
    <source>
        <dbReference type="EMBL" id="MFD0917414.1"/>
    </source>
</evidence>
<dbReference type="PROSITE" id="PS51186">
    <property type="entry name" value="GNAT"/>
    <property type="match status" value="1"/>
</dbReference>
<dbReference type="GO" id="GO:0016746">
    <property type="term" value="F:acyltransferase activity"/>
    <property type="evidence" value="ECO:0007669"/>
    <property type="project" value="UniProtKB-KW"/>
</dbReference>
<reference evidence="3" key="1">
    <citation type="journal article" date="2019" name="Int. J. Syst. Evol. Microbiol.">
        <title>The Global Catalogue of Microorganisms (GCM) 10K type strain sequencing project: providing services to taxonomists for standard genome sequencing and annotation.</title>
        <authorList>
            <consortium name="The Broad Institute Genomics Platform"/>
            <consortium name="The Broad Institute Genome Sequencing Center for Infectious Disease"/>
            <person name="Wu L."/>
            <person name="Ma J."/>
        </authorList>
    </citation>
    <scope>NUCLEOTIDE SEQUENCE [LARGE SCALE GENOMIC DNA]</scope>
    <source>
        <strain evidence="3">CCUG 60023</strain>
    </source>
</reference>
<dbReference type="CDD" id="cd04301">
    <property type="entry name" value="NAT_SF"/>
    <property type="match status" value="1"/>
</dbReference>
<dbReference type="InterPro" id="IPR000182">
    <property type="entry name" value="GNAT_dom"/>
</dbReference>
<dbReference type="RefSeq" id="WP_377213271.1">
    <property type="nucleotide sequence ID" value="NZ_JBHTJV010000012.1"/>
</dbReference>
<comment type="caution">
    <text evidence="2">The sequence shown here is derived from an EMBL/GenBank/DDBJ whole genome shotgun (WGS) entry which is preliminary data.</text>
</comment>
<keyword evidence="2" id="KW-0012">Acyltransferase</keyword>
<gene>
    <name evidence="2" type="ORF">ACFQ14_13445</name>
</gene>
<dbReference type="InterPro" id="IPR016181">
    <property type="entry name" value="Acyl_CoA_acyltransferase"/>
</dbReference>
<keyword evidence="2" id="KW-0808">Transferase</keyword>
<dbReference type="EMBL" id="JBHTJV010000012">
    <property type="protein sequence ID" value="MFD0917414.1"/>
    <property type="molecule type" value="Genomic_DNA"/>
</dbReference>
<keyword evidence="3" id="KW-1185">Reference proteome</keyword>
<organism evidence="2 3">
    <name type="scientific">Pseudahrensia aquimaris</name>
    <dbReference type="NCBI Taxonomy" id="744461"/>
    <lineage>
        <taxon>Bacteria</taxon>
        <taxon>Pseudomonadati</taxon>
        <taxon>Pseudomonadota</taxon>
        <taxon>Alphaproteobacteria</taxon>
        <taxon>Hyphomicrobiales</taxon>
        <taxon>Ahrensiaceae</taxon>
        <taxon>Pseudahrensia</taxon>
    </lineage>
</organism>
<dbReference type="SUPFAM" id="SSF55729">
    <property type="entry name" value="Acyl-CoA N-acyltransferases (Nat)"/>
    <property type="match status" value="1"/>
</dbReference>
<dbReference type="Proteomes" id="UP001597101">
    <property type="component" value="Unassembled WGS sequence"/>
</dbReference>
<accession>A0ABW3FKR4</accession>
<evidence type="ECO:0000313" key="3">
    <source>
        <dbReference type="Proteomes" id="UP001597101"/>
    </source>
</evidence>
<dbReference type="EC" id="2.3.1.-" evidence="2"/>
<sequence>MNLLQDATPHSPINHKIERIEEFDLTADQDKAIADLIGRIFNADMGGRSFAQNRHHRRYIIALEGVLVAHLAICFRAIRLGDDLVDAIGIAEVVVDKPFRRQGMARALLEAAIADGVHSLSEFALLFGTERLYRNAGFENAGNPIKLTNMLGAATGETTIGPNSAFMVKPLGSRGWDHSAEVDLMGFSF</sequence>